<evidence type="ECO:0000313" key="2">
    <source>
        <dbReference type="Proteomes" id="UP000218615"/>
    </source>
</evidence>
<keyword evidence="2" id="KW-1185">Reference proteome</keyword>
<sequence length="32" mass="3663">MAKQHQIGRVGDDTTTVGIDFTEGWFRELLKL</sequence>
<dbReference type="AlphaFoldDB" id="A0A284VSW4"/>
<proteinExistence type="predicted"/>
<evidence type="ECO:0000313" key="1">
    <source>
        <dbReference type="EMBL" id="SNQ62277.1"/>
    </source>
</evidence>
<gene>
    <name evidence="1" type="ORF">MNV_660015</name>
</gene>
<organism evidence="1 2">
    <name type="scientific">Candidatus Methanoperedens nitratireducens</name>
    <dbReference type="NCBI Taxonomy" id="1392998"/>
    <lineage>
        <taxon>Archaea</taxon>
        <taxon>Methanobacteriati</taxon>
        <taxon>Methanobacteriota</taxon>
        <taxon>Stenosarchaea group</taxon>
        <taxon>Methanomicrobia</taxon>
        <taxon>Methanosarcinales</taxon>
        <taxon>ANME-2 cluster</taxon>
        <taxon>Candidatus Methanoperedentaceae</taxon>
        <taxon>Candidatus Methanoperedens</taxon>
    </lineage>
</organism>
<reference evidence="2" key="1">
    <citation type="submission" date="2017-06" db="EMBL/GenBank/DDBJ databases">
        <authorList>
            <person name="Cremers G."/>
        </authorList>
    </citation>
    <scope>NUCLEOTIDE SEQUENCE [LARGE SCALE GENOMIC DNA]</scope>
</reference>
<dbReference type="EMBL" id="FZMP01000214">
    <property type="protein sequence ID" value="SNQ62277.1"/>
    <property type="molecule type" value="Genomic_DNA"/>
</dbReference>
<accession>A0A284VSW4</accession>
<dbReference type="Proteomes" id="UP000218615">
    <property type="component" value="Unassembled WGS sequence"/>
</dbReference>
<protein>
    <submittedName>
        <fullName evidence="1">Uncharacterized protein</fullName>
    </submittedName>
</protein>
<name>A0A284VSW4_9EURY</name>